<dbReference type="Proteomes" id="UP000037460">
    <property type="component" value="Unassembled WGS sequence"/>
</dbReference>
<evidence type="ECO:0000313" key="12">
    <source>
        <dbReference type="Proteomes" id="UP000037460"/>
    </source>
</evidence>
<dbReference type="SUPFAM" id="SSF81901">
    <property type="entry name" value="HCP-like"/>
    <property type="match status" value="1"/>
</dbReference>
<feature type="compositionally biased region" description="Low complexity" evidence="8">
    <location>
        <begin position="248"/>
        <end position="285"/>
    </location>
</feature>
<evidence type="ECO:0000256" key="6">
    <source>
        <dbReference type="ARBA" id="ARBA00023242"/>
    </source>
</evidence>
<dbReference type="SUPFAM" id="SSF89895">
    <property type="entry name" value="FYSH domain"/>
    <property type="match status" value="1"/>
</dbReference>
<evidence type="ECO:0000313" key="11">
    <source>
        <dbReference type="EMBL" id="KOO21151.1"/>
    </source>
</evidence>
<comment type="subunit">
    <text evidence="7">Associates with the 60S ribosomal subunit.</text>
</comment>
<comment type="caution">
    <text evidence="11">The sequence shown here is derived from an EMBL/GenBank/DDBJ whole genome shotgun (WGS) entry which is preliminary data.</text>
</comment>
<dbReference type="InterPro" id="IPR039100">
    <property type="entry name" value="Sdo1/SBDS-like"/>
</dbReference>
<dbReference type="OrthoDB" id="10253092at2759"/>
<gene>
    <name evidence="11" type="ORF">Ctob_003153</name>
</gene>
<dbReference type="PROSITE" id="PS01267">
    <property type="entry name" value="UPF0023"/>
    <property type="match status" value="1"/>
</dbReference>
<reference evidence="12" key="1">
    <citation type="journal article" date="2015" name="PLoS Genet.">
        <title>Genome Sequence and Transcriptome Analyses of Chrysochromulina tobin: Metabolic Tools for Enhanced Algal Fitness in the Prominent Order Prymnesiales (Haptophyceae).</title>
        <authorList>
            <person name="Hovde B.T."/>
            <person name="Deodato C.R."/>
            <person name="Hunsperger H.M."/>
            <person name="Ryken S.A."/>
            <person name="Yost W."/>
            <person name="Jha R.K."/>
            <person name="Patterson J."/>
            <person name="Monnat R.J. Jr."/>
            <person name="Barlow S.B."/>
            <person name="Starkenburg S.R."/>
            <person name="Cattolico R.A."/>
        </authorList>
    </citation>
    <scope>NUCLEOTIDE SEQUENCE</scope>
    <source>
        <strain evidence="12">CCMP291</strain>
    </source>
</reference>
<dbReference type="Pfam" id="PF09377">
    <property type="entry name" value="SBDS_domain_II"/>
    <property type="match status" value="1"/>
</dbReference>
<evidence type="ECO:0000256" key="1">
    <source>
        <dbReference type="ARBA" id="ARBA00004123"/>
    </source>
</evidence>
<evidence type="ECO:0000256" key="8">
    <source>
        <dbReference type="SAM" id="MobiDB-lite"/>
    </source>
</evidence>
<dbReference type="InterPro" id="IPR002140">
    <property type="entry name" value="Sdo1/SBDS"/>
</dbReference>
<dbReference type="GO" id="GO:0005634">
    <property type="term" value="C:nucleus"/>
    <property type="evidence" value="ECO:0007669"/>
    <property type="project" value="UniProtKB-SubCell"/>
</dbReference>
<dbReference type="InterPro" id="IPR036786">
    <property type="entry name" value="Ribosome_mat_SBDS_N_sf"/>
</dbReference>
<evidence type="ECO:0000259" key="10">
    <source>
        <dbReference type="Pfam" id="PF09377"/>
    </source>
</evidence>
<dbReference type="SUPFAM" id="SSF109728">
    <property type="entry name" value="Hypothetical protein AF0491, middle domain"/>
    <property type="match status" value="1"/>
</dbReference>
<dbReference type="PANTHER" id="PTHR10927:SF1">
    <property type="entry name" value="RIBOSOME MATURATION PROTEIN SBDS"/>
    <property type="match status" value="1"/>
</dbReference>
<evidence type="ECO:0000256" key="2">
    <source>
        <dbReference type="ARBA" id="ARBA00004496"/>
    </source>
</evidence>
<evidence type="ECO:0000256" key="7">
    <source>
        <dbReference type="ARBA" id="ARBA00049708"/>
    </source>
</evidence>
<feature type="domain" description="Ribosome maturation protein SDO1/SBDS central" evidence="10">
    <location>
        <begin position="109"/>
        <end position="173"/>
    </location>
</feature>
<accession>A0A0M0J3L2</accession>
<dbReference type="AlphaFoldDB" id="A0A0M0J3L2"/>
<keyword evidence="12" id="KW-1185">Reference proteome</keyword>
<proteinExistence type="inferred from homology"/>
<sequence>MPRLQPVGIKKLTNICIVRLKRNGKRFEVAAYRNTVVAWRNKVEKNIDEVLQVHTIFENVEKGILAKSEDMLDAFGTDDEDKVCVEVLDRGEFQMSEEERQMMVDALFRDVASRVTDMCVNPETRLPYPLSTIERAMRETLHFAPATNKSAKMQALQVIRQLEVANVVPIARARMQLRLLVPTEELAKMQTALQALAEAEAAGGASERLQLNTPEPAADAAAVPMSAIGCHSDPSLFRPLSELARAHGGSAPATLPAAAPVAASSDSSGSGPATAKPASSGPSACGAGGGGDRPKPPSREERMFKLNLRNAEKGDPVAQLEVGKAFLDGMGVEADVQQGKDWLRQAAQQGVDAAKIRLAELGILTYR</sequence>
<evidence type="ECO:0000256" key="4">
    <source>
        <dbReference type="ARBA" id="ARBA00022490"/>
    </source>
</evidence>
<dbReference type="Gene3D" id="1.25.40.10">
    <property type="entry name" value="Tetratricopeptide repeat domain"/>
    <property type="match status" value="1"/>
</dbReference>
<dbReference type="NCBIfam" id="TIGR00291">
    <property type="entry name" value="RNA_SBDS"/>
    <property type="match status" value="1"/>
</dbReference>
<evidence type="ECO:0000256" key="3">
    <source>
        <dbReference type="ARBA" id="ARBA00007433"/>
    </source>
</evidence>
<dbReference type="EMBL" id="JWZX01003386">
    <property type="protein sequence ID" value="KOO21151.1"/>
    <property type="molecule type" value="Genomic_DNA"/>
</dbReference>
<keyword evidence="5" id="KW-0690">Ribosome biogenesis</keyword>
<comment type="subcellular location">
    <subcellularLocation>
        <location evidence="2">Cytoplasm</location>
    </subcellularLocation>
    <subcellularLocation>
        <location evidence="1">Nucleus</location>
    </subcellularLocation>
</comment>
<dbReference type="Gene3D" id="3.30.1250.10">
    <property type="entry name" value="Ribosome maturation protein SBDS, N-terminal domain"/>
    <property type="match status" value="1"/>
</dbReference>
<dbReference type="Gene3D" id="1.10.10.900">
    <property type="entry name" value="SBDS protein C-terminal domain, subdomain 1"/>
    <property type="match status" value="1"/>
</dbReference>
<evidence type="ECO:0000259" key="9">
    <source>
        <dbReference type="Pfam" id="PF01172"/>
    </source>
</evidence>
<dbReference type="PANTHER" id="PTHR10927">
    <property type="entry name" value="RIBOSOME MATURATION PROTEIN SBDS"/>
    <property type="match status" value="1"/>
</dbReference>
<dbReference type="GO" id="GO:0005737">
    <property type="term" value="C:cytoplasm"/>
    <property type="evidence" value="ECO:0007669"/>
    <property type="project" value="UniProtKB-SubCell"/>
</dbReference>
<dbReference type="GO" id="GO:0042256">
    <property type="term" value="P:cytosolic ribosome assembly"/>
    <property type="evidence" value="ECO:0007669"/>
    <property type="project" value="InterPro"/>
</dbReference>
<dbReference type="InterPro" id="IPR018023">
    <property type="entry name" value="Ribosome_mat_SBDS_CS"/>
</dbReference>
<feature type="region of interest" description="Disordered" evidence="8">
    <location>
        <begin position="247"/>
        <end position="299"/>
    </location>
</feature>
<dbReference type="Pfam" id="PF01172">
    <property type="entry name" value="SBDS_N"/>
    <property type="match status" value="1"/>
</dbReference>
<feature type="domain" description="Ribosome maturation protein SDO1/SBDS N-terminal" evidence="9">
    <location>
        <begin position="15"/>
        <end position="101"/>
    </location>
</feature>
<comment type="similarity">
    <text evidence="3">Belongs to the SDO1/SBDS family.</text>
</comment>
<dbReference type="SMART" id="SM00671">
    <property type="entry name" value="SEL1"/>
    <property type="match status" value="1"/>
</dbReference>
<dbReference type="InterPro" id="IPR019783">
    <property type="entry name" value="SDO1/SBDS_N"/>
</dbReference>
<organism evidence="11 12">
    <name type="scientific">Chrysochromulina tobinii</name>
    <dbReference type="NCBI Taxonomy" id="1460289"/>
    <lineage>
        <taxon>Eukaryota</taxon>
        <taxon>Haptista</taxon>
        <taxon>Haptophyta</taxon>
        <taxon>Prymnesiophyceae</taxon>
        <taxon>Prymnesiales</taxon>
        <taxon>Chrysochromulinaceae</taxon>
        <taxon>Chrysochromulina</taxon>
    </lineage>
</organism>
<dbReference type="InterPro" id="IPR011990">
    <property type="entry name" value="TPR-like_helical_dom_sf"/>
</dbReference>
<protein>
    <submittedName>
        <fullName evidence="11">Ribosome maturation protein sbds-like protein</fullName>
    </submittedName>
</protein>
<name>A0A0M0J3L2_9EUKA</name>
<dbReference type="InterPro" id="IPR037188">
    <property type="entry name" value="Sdo1/SBDS_central_sf"/>
</dbReference>
<keyword evidence="6" id="KW-0539">Nucleus</keyword>
<dbReference type="InterPro" id="IPR018978">
    <property type="entry name" value="SDO1/SBDS_central"/>
</dbReference>
<evidence type="ECO:0000256" key="5">
    <source>
        <dbReference type="ARBA" id="ARBA00022517"/>
    </source>
</evidence>
<keyword evidence="4" id="KW-0963">Cytoplasm</keyword>
<dbReference type="InterPro" id="IPR006597">
    <property type="entry name" value="Sel1-like"/>
</dbReference>